<dbReference type="CDD" id="cd07016">
    <property type="entry name" value="S14_ClpP_1"/>
    <property type="match status" value="1"/>
</dbReference>
<name>A0A7W4YZC3_9ACTN</name>
<comment type="caution">
    <text evidence="8">The sequence shown here is derived from an EMBL/GenBank/DDBJ whole genome shotgun (WGS) entry which is preliminary data.</text>
</comment>
<organism evidence="8 9">
    <name type="scientific">Nocardioides soli</name>
    <dbReference type="NCBI Taxonomy" id="1036020"/>
    <lineage>
        <taxon>Bacteria</taxon>
        <taxon>Bacillati</taxon>
        <taxon>Actinomycetota</taxon>
        <taxon>Actinomycetes</taxon>
        <taxon>Propionibacteriales</taxon>
        <taxon>Nocardioidaceae</taxon>
        <taxon>Nocardioides</taxon>
    </lineage>
</organism>
<feature type="region of interest" description="Disordered" evidence="7">
    <location>
        <begin position="248"/>
        <end position="271"/>
    </location>
</feature>
<dbReference type="Pfam" id="PF00574">
    <property type="entry name" value="CLP_protease"/>
    <property type="match status" value="1"/>
</dbReference>
<dbReference type="InterPro" id="IPR029045">
    <property type="entry name" value="ClpP/crotonase-like_dom_sf"/>
</dbReference>
<dbReference type="InterPro" id="IPR012106">
    <property type="entry name" value="Phage_Mu_Gp1"/>
</dbReference>
<keyword evidence="3 8" id="KW-0645">Protease</keyword>
<keyword evidence="2" id="KW-0963">Cytoplasm</keyword>
<dbReference type="InterPro" id="IPR001907">
    <property type="entry name" value="ClpP"/>
</dbReference>
<dbReference type="PANTHER" id="PTHR10381:SF70">
    <property type="entry name" value="ATP-DEPENDENT CLP PROTEASE PROTEOLYTIC SUBUNIT"/>
    <property type="match status" value="1"/>
</dbReference>
<dbReference type="Gene3D" id="3.90.226.10">
    <property type="entry name" value="2-enoyl-CoA Hydratase, Chain A, domain 1"/>
    <property type="match status" value="1"/>
</dbReference>
<keyword evidence="5" id="KW-0720">Serine protease</keyword>
<protein>
    <recommendedName>
        <fullName evidence="6">ATP-dependent Clp protease proteolytic subunit</fullName>
    </recommendedName>
</protein>
<evidence type="ECO:0000256" key="7">
    <source>
        <dbReference type="SAM" id="MobiDB-lite"/>
    </source>
</evidence>
<dbReference type="GO" id="GO:0004252">
    <property type="term" value="F:serine-type endopeptidase activity"/>
    <property type="evidence" value="ECO:0007669"/>
    <property type="project" value="InterPro"/>
</dbReference>
<dbReference type="EMBL" id="JACHWR010000001">
    <property type="protein sequence ID" value="MBB3041014.1"/>
    <property type="molecule type" value="Genomic_DNA"/>
</dbReference>
<dbReference type="GO" id="GO:0004176">
    <property type="term" value="F:ATP-dependent peptidase activity"/>
    <property type="evidence" value="ECO:0007669"/>
    <property type="project" value="InterPro"/>
</dbReference>
<dbReference type="InterPro" id="IPR023562">
    <property type="entry name" value="ClpP/TepA"/>
</dbReference>
<evidence type="ECO:0000256" key="2">
    <source>
        <dbReference type="ARBA" id="ARBA00022490"/>
    </source>
</evidence>
<dbReference type="GO" id="GO:0006515">
    <property type="term" value="P:protein quality control for misfolded or incompletely synthesized proteins"/>
    <property type="evidence" value="ECO:0007669"/>
    <property type="project" value="TreeGrafter"/>
</dbReference>
<evidence type="ECO:0000256" key="5">
    <source>
        <dbReference type="ARBA" id="ARBA00022825"/>
    </source>
</evidence>
<evidence type="ECO:0000313" key="8">
    <source>
        <dbReference type="EMBL" id="MBB3041014.1"/>
    </source>
</evidence>
<proteinExistence type="inferred from homology"/>
<dbReference type="SUPFAM" id="SSF52096">
    <property type="entry name" value="ClpP/crotonase"/>
    <property type="match status" value="1"/>
</dbReference>
<keyword evidence="9" id="KW-1185">Reference proteome</keyword>
<evidence type="ECO:0000256" key="6">
    <source>
        <dbReference type="RuleBase" id="RU003567"/>
    </source>
</evidence>
<evidence type="ECO:0000256" key="3">
    <source>
        <dbReference type="ARBA" id="ARBA00022670"/>
    </source>
</evidence>
<comment type="similarity">
    <text evidence="1 6">Belongs to the peptidase S14 family.</text>
</comment>
<dbReference type="AlphaFoldDB" id="A0A7W4YZC3"/>
<dbReference type="NCBIfam" id="NF045542">
    <property type="entry name" value="Clp_rel_HeadMat"/>
    <property type="match status" value="1"/>
</dbReference>
<evidence type="ECO:0000256" key="1">
    <source>
        <dbReference type="ARBA" id="ARBA00007039"/>
    </source>
</evidence>
<dbReference type="RefSeq" id="WP_183590969.1">
    <property type="nucleotide sequence ID" value="NZ_JACHWR010000001.1"/>
</dbReference>
<gene>
    <name evidence="8" type="ORF">FHU40_000815</name>
</gene>
<dbReference type="Pfam" id="PF10123">
    <property type="entry name" value="Mu-like_Pro"/>
    <property type="match status" value="1"/>
</dbReference>
<dbReference type="Proteomes" id="UP000589626">
    <property type="component" value="Unassembled WGS sequence"/>
</dbReference>
<reference evidence="8 9" key="1">
    <citation type="submission" date="2020-08" db="EMBL/GenBank/DDBJ databases">
        <title>Sequencing the genomes of 1000 actinobacteria strains.</title>
        <authorList>
            <person name="Klenk H.-P."/>
        </authorList>
    </citation>
    <scope>NUCLEOTIDE SEQUENCE [LARGE SCALE GENOMIC DNA]</scope>
    <source>
        <strain evidence="8 9">DSM 105498</strain>
    </source>
</reference>
<sequence>MTKMGRYRYWGDQKPDTSRPLLTFSRPQEAVAPAARTGAAEPPAVTGTLRIYGPIDSWGGCWGVSAKEVAQALDMLGDAERIIVRVNSPGGESSEGRAIVNLLRAHRAEIVTVVDGAAYSAASYIAACGDDSVMSPGTTLMIHDTSTFLYGNAAAFRKTADVLDTLSNSGAELYAEVAGGTVEEWRARQEAETWYTAATAVESGLMKRVATVPDAGVAETAGDDEPETVDPTDVEERAQASYDLSLFEKAPEPSNPKPPTASAGGTTQPEGAAVVDFNDTQITALREQVGFPADADADTIVAAVTEALGERAEASESTTTTPQIPEGMALVDSAVLAQLQQGAEAGRTAATTLATQERDREIASALEAGKIAASSKKTFEERWDENPAGTKAILDALTPGLVPTDEVGHGGDTEGSADAAFEAAHTATLAKHGIKKGA</sequence>
<evidence type="ECO:0000256" key="4">
    <source>
        <dbReference type="ARBA" id="ARBA00022801"/>
    </source>
</evidence>
<evidence type="ECO:0000313" key="9">
    <source>
        <dbReference type="Proteomes" id="UP000589626"/>
    </source>
</evidence>
<dbReference type="GO" id="GO:0051117">
    <property type="term" value="F:ATPase binding"/>
    <property type="evidence" value="ECO:0007669"/>
    <property type="project" value="TreeGrafter"/>
</dbReference>
<dbReference type="GO" id="GO:0009368">
    <property type="term" value="C:endopeptidase Clp complex"/>
    <property type="evidence" value="ECO:0007669"/>
    <property type="project" value="TreeGrafter"/>
</dbReference>
<dbReference type="PRINTS" id="PR00127">
    <property type="entry name" value="CLPPROTEASEP"/>
</dbReference>
<accession>A0A7W4YZC3</accession>
<dbReference type="PANTHER" id="PTHR10381">
    <property type="entry name" value="ATP-DEPENDENT CLP PROTEASE PROTEOLYTIC SUBUNIT"/>
    <property type="match status" value="1"/>
</dbReference>
<keyword evidence="4" id="KW-0378">Hydrolase</keyword>